<gene>
    <name evidence="1" type="ORF">LCGC14_0458990</name>
</gene>
<accession>A0A0F9SFH5</accession>
<proteinExistence type="predicted"/>
<evidence type="ECO:0000313" key="1">
    <source>
        <dbReference type="EMBL" id="KKN67640.1"/>
    </source>
</evidence>
<reference evidence="1" key="1">
    <citation type="journal article" date="2015" name="Nature">
        <title>Complex archaea that bridge the gap between prokaryotes and eukaryotes.</title>
        <authorList>
            <person name="Spang A."/>
            <person name="Saw J.H."/>
            <person name="Jorgensen S.L."/>
            <person name="Zaremba-Niedzwiedzka K."/>
            <person name="Martijn J."/>
            <person name="Lind A.E."/>
            <person name="van Eijk R."/>
            <person name="Schleper C."/>
            <person name="Guy L."/>
            <person name="Ettema T.J."/>
        </authorList>
    </citation>
    <scope>NUCLEOTIDE SEQUENCE</scope>
</reference>
<name>A0A0F9SFH5_9ZZZZ</name>
<dbReference type="EMBL" id="LAZR01000468">
    <property type="protein sequence ID" value="KKN67640.1"/>
    <property type="molecule type" value="Genomic_DNA"/>
</dbReference>
<dbReference type="Gene3D" id="3.30.40.220">
    <property type="match status" value="1"/>
</dbReference>
<sequence length="185" mass="22045">MRCNKCHLESEDFSLFCKDKTRKSGYKNWCKECIKLIGLEYRKNNLDKIKARCKERYKRDKNKYSSLNRRLKDPIKYRAWEIRHGVVNRKRLNGIEYDKDIFNSKLLEKKLRELETCPCCGCSFKFLSNDGNRNMRTPSVDRIDSTKGYIEGNITFICCKCNLMKNDASIEDLEKLILWLRSRSD</sequence>
<organism evidence="1">
    <name type="scientific">marine sediment metagenome</name>
    <dbReference type="NCBI Taxonomy" id="412755"/>
    <lineage>
        <taxon>unclassified sequences</taxon>
        <taxon>metagenomes</taxon>
        <taxon>ecological metagenomes</taxon>
    </lineage>
</organism>
<dbReference type="AlphaFoldDB" id="A0A0F9SFH5"/>
<comment type="caution">
    <text evidence="1">The sequence shown here is derived from an EMBL/GenBank/DDBJ whole genome shotgun (WGS) entry which is preliminary data.</text>
</comment>
<protein>
    <submittedName>
        <fullName evidence="1">Uncharacterized protein</fullName>
    </submittedName>
</protein>